<evidence type="ECO:0000313" key="1">
    <source>
        <dbReference type="EMBL" id="VUD71491.1"/>
    </source>
</evidence>
<proteinExistence type="predicted"/>
<gene>
    <name evidence="1" type="ORF">MET9862_02073</name>
</gene>
<keyword evidence="2" id="KW-1185">Reference proteome</keyword>
<evidence type="ECO:0008006" key="3">
    <source>
        <dbReference type="Google" id="ProtNLM"/>
    </source>
</evidence>
<sequence length="99" mass="10864">MLMKRKPLQDDESTDALALDVLLWMVQDPDRLMPFLNATGLGPDDLRAGMNDPTVLGAVLDHVMTDEPVLLACAEAIGVKPERIAAAWRRRAPPDFDAP</sequence>
<dbReference type="EMBL" id="CABFPH010000023">
    <property type="protein sequence ID" value="VUD71491.1"/>
    <property type="molecule type" value="Genomic_DNA"/>
</dbReference>
<name>A0A509EBB7_9HYPH</name>
<dbReference type="Proteomes" id="UP000410984">
    <property type="component" value="Unassembled WGS sequence"/>
</dbReference>
<protein>
    <recommendedName>
        <fullName evidence="3">DUF3572 domain-containing protein</fullName>
    </recommendedName>
</protein>
<evidence type="ECO:0000313" key="2">
    <source>
        <dbReference type="Proteomes" id="UP000410984"/>
    </source>
</evidence>
<dbReference type="InterPro" id="IPR021955">
    <property type="entry name" value="DUF3572"/>
</dbReference>
<reference evidence="1 2" key="1">
    <citation type="submission" date="2019-06" db="EMBL/GenBank/DDBJ databases">
        <authorList>
            <person name="Rodrigo-Torres L."/>
            <person name="Arahal R. D."/>
            <person name="Lucena T."/>
        </authorList>
    </citation>
    <scope>NUCLEOTIDE SEQUENCE [LARGE SCALE GENOMIC DNA]</scope>
    <source>
        <strain evidence="1 2">SB0023/3</strain>
    </source>
</reference>
<organism evidence="1 2">
    <name type="scientific">Methylobacterium symbioticum</name>
    <dbReference type="NCBI Taxonomy" id="2584084"/>
    <lineage>
        <taxon>Bacteria</taxon>
        <taxon>Pseudomonadati</taxon>
        <taxon>Pseudomonadota</taxon>
        <taxon>Alphaproteobacteria</taxon>
        <taxon>Hyphomicrobiales</taxon>
        <taxon>Methylobacteriaceae</taxon>
        <taxon>Methylobacterium</taxon>
    </lineage>
</organism>
<dbReference type="Pfam" id="PF12096">
    <property type="entry name" value="DUF3572"/>
    <property type="match status" value="1"/>
</dbReference>
<accession>A0A509EBB7</accession>
<dbReference type="AlphaFoldDB" id="A0A509EBB7"/>